<evidence type="ECO:0000313" key="2">
    <source>
        <dbReference type="Proteomes" id="UP000192366"/>
    </source>
</evidence>
<dbReference type="STRING" id="564198.BST17_14650"/>
<comment type="caution">
    <text evidence="1">The sequence shown here is derived from an EMBL/GenBank/DDBJ whole genome shotgun (WGS) entry which is preliminary data.</text>
</comment>
<dbReference type="AlphaFoldDB" id="A0A1W9YVN2"/>
<name>A0A1W9YVN2_MYCBA</name>
<protein>
    <submittedName>
        <fullName evidence="1">Uncharacterized protein</fullName>
    </submittedName>
</protein>
<dbReference type="OrthoDB" id="5191634at2"/>
<sequence length="63" mass="6783">MSGVADKKNQYVDNGWPEVAEGDHAVSELVSDRTGSLSPFGDVTFPLPAEDLPYVHPVTVVNK</sequence>
<gene>
    <name evidence="1" type="ORF">BST17_14650</name>
</gene>
<evidence type="ECO:0000313" key="1">
    <source>
        <dbReference type="EMBL" id="ORA04128.1"/>
    </source>
</evidence>
<reference evidence="1 2" key="1">
    <citation type="submission" date="2017-02" db="EMBL/GenBank/DDBJ databases">
        <title>The new phylogeny of genus Mycobacterium.</title>
        <authorList>
            <person name="Tortoli E."/>
            <person name="Trovato A."/>
            <person name="Cirillo D.M."/>
        </authorList>
    </citation>
    <scope>NUCLEOTIDE SEQUENCE [LARGE SCALE GENOMIC DNA]</scope>
    <source>
        <strain evidence="1 2">DSM 45578</strain>
    </source>
</reference>
<dbReference type="RefSeq" id="WP_083059289.1">
    <property type="nucleotide sequence ID" value="NZ_CALUAE010000036.1"/>
</dbReference>
<dbReference type="Proteomes" id="UP000192366">
    <property type="component" value="Unassembled WGS sequence"/>
</dbReference>
<accession>A0A1W9YVN2</accession>
<organism evidence="1 2">
    <name type="scientific">Mycolicibacterium bacteremicum</name>
    <name type="common">Mycobacterium bacteremicum</name>
    <dbReference type="NCBI Taxonomy" id="564198"/>
    <lineage>
        <taxon>Bacteria</taxon>
        <taxon>Bacillati</taxon>
        <taxon>Actinomycetota</taxon>
        <taxon>Actinomycetes</taxon>
        <taxon>Mycobacteriales</taxon>
        <taxon>Mycobacteriaceae</taxon>
        <taxon>Mycolicibacterium</taxon>
    </lineage>
</organism>
<dbReference type="EMBL" id="MVHJ01000011">
    <property type="protein sequence ID" value="ORA04128.1"/>
    <property type="molecule type" value="Genomic_DNA"/>
</dbReference>
<proteinExistence type="predicted"/>
<keyword evidence="2" id="KW-1185">Reference proteome</keyword>